<keyword evidence="2" id="KW-1185">Reference proteome</keyword>
<dbReference type="Proteomes" id="UP000821845">
    <property type="component" value="Chromosome 8"/>
</dbReference>
<protein>
    <submittedName>
        <fullName evidence="1">Uncharacterized protein</fullName>
    </submittedName>
</protein>
<comment type="caution">
    <text evidence="1">The sequence shown here is derived from an EMBL/GenBank/DDBJ whole genome shotgun (WGS) entry which is preliminary data.</text>
</comment>
<sequence length="419" mass="47485">MSSVSDVINLMNRAMAPFRGVIWHTRTDWSDVVAMKGAQEILRGVRYPNDDTRRSLYASWLRVFASDVWQDSFDHLMLECVAATPSPSNPETPLFADIFKAHDPVDRPFFGVASPVLNPENLPRMFSLEPRPAELLLPSRPGFVDFVADLLRRSKDSREALNEAGLIIGFCCLALATVVAKPADLLEFFRTRMKSALSEAVPTSFDGDVHCPGERFIAELTRKAHSADSQVKPHLVLLVLGQYCFLDDAKDAAPSADVKFLEKGFLEQAKFGQLAVIDLLYKAQEETGIRAPVLNQKLQAADIVSRPKVSLSSQRVEFYLKDADEPMQRTRPWSRAANRHFFMNLNLDMNLPYAMILTALLTSDPTHQLWQRVEFIRVPEECKDMLRRWAVNFRVQLCQGVVAEEPDKRDPKRDRHDSI</sequence>
<gene>
    <name evidence="1" type="ORF">HPB50_002410</name>
</gene>
<evidence type="ECO:0000313" key="1">
    <source>
        <dbReference type="EMBL" id="KAH6923588.1"/>
    </source>
</evidence>
<evidence type="ECO:0000313" key="2">
    <source>
        <dbReference type="Proteomes" id="UP000821845"/>
    </source>
</evidence>
<dbReference type="EMBL" id="CM023488">
    <property type="protein sequence ID" value="KAH6923588.1"/>
    <property type="molecule type" value="Genomic_DNA"/>
</dbReference>
<name>A0ACB7RM87_HYAAI</name>
<accession>A0ACB7RM87</accession>
<reference evidence="1" key="1">
    <citation type="submission" date="2020-05" db="EMBL/GenBank/DDBJ databases">
        <title>Large-scale comparative analyses of tick genomes elucidate their genetic diversity and vector capacities.</title>
        <authorList>
            <person name="Jia N."/>
            <person name="Wang J."/>
            <person name="Shi W."/>
            <person name="Du L."/>
            <person name="Sun Y."/>
            <person name="Zhan W."/>
            <person name="Jiang J."/>
            <person name="Wang Q."/>
            <person name="Zhang B."/>
            <person name="Ji P."/>
            <person name="Sakyi L.B."/>
            <person name="Cui X."/>
            <person name="Yuan T."/>
            <person name="Jiang B."/>
            <person name="Yang W."/>
            <person name="Lam T.T.-Y."/>
            <person name="Chang Q."/>
            <person name="Ding S."/>
            <person name="Wang X."/>
            <person name="Zhu J."/>
            <person name="Ruan X."/>
            <person name="Zhao L."/>
            <person name="Wei J."/>
            <person name="Que T."/>
            <person name="Du C."/>
            <person name="Cheng J."/>
            <person name="Dai P."/>
            <person name="Han X."/>
            <person name="Huang E."/>
            <person name="Gao Y."/>
            <person name="Liu J."/>
            <person name="Shao H."/>
            <person name="Ye R."/>
            <person name="Li L."/>
            <person name="Wei W."/>
            <person name="Wang X."/>
            <person name="Wang C."/>
            <person name="Yang T."/>
            <person name="Huo Q."/>
            <person name="Li W."/>
            <person name="Guo W."/>
            <person name="Chen H."/>
            <person name="Zhou L."/>
            <person name="Ni X."/>
            <person name="Tian J."/>
            <person name="Zhou Y."/>
            <person name="Sheng Y."/>
            <person name="Liu T."/>
            <person name="Pan Y."/>
            <person name="Xia L."/>
            <person name="Li J."/>
            <person name="Zhao F."/>
            <person name="Cao W."/>
        </authorList>
    </citation>
    <scope>NUCLEOTIDE SEQUENCE</scope>
    <source>
        <strain evidence="1">Hyas-2018</strain>
    </source>
</reference>
<proteinExistence type="predicted"/>
<organism evidence="1 2">
    <name type="scientific">Hyalomma asiaticum</name>
    <name type="common">Tick</name>
    <dbReference type="NCBI Taxonomy" id="266040"/>
    <lineage>
        <taxon>Eukaryota</taxon>
        <taxon>Metazoa</taxon>
        <taxon>Ecdysozoa</taxon>
        <taxon>Arthropoda</taxon>
        <taxon>Chelicerata</taxon>
        <taxon>Arachnida</taxon>
        <taxon>Acari</taxon>
        <taxon>Parasitiformes</taxon>
        <taxon>Ixodida</taxon>
        <taxon>Ixodoidea</taxon>
        <taxon>Ixodidae</taxon>
        <taxon>Hyalomminae</taxon>
        <taxon>Hyalomma</taxon>
    </lineage>
</organism>